<evidence type="ECO:0000313" key="4">
    <source>
        <dbReference type="Proteomes" id="UP001597375"/>
    </source>
</evidence>
<evidence type="ECO:0000259" key="2">
    <source>
        <dbReference type="Pfam" id="PF11412"/>
    </source>
</evidence>
<evidence type="ECO:0000256" key="1">
    <source>
        <dbReference type="SAM" id="SignalP"/>
    </source>
</evidence>
<proteinExistence type="predicted"/>
<dbReference type="RefSeq" id="WP_386820444.1">
    <property type="nucleotide sequence ID" value="NZ_JBHUIT010000017.1"/>
</dbReference>
<feature type="signal peptide" evidence="1">
    <location>
        <begin position="1"/>
        <end position="17"/>
    </location>
</feature>
<name>A0ABW5D7W1_9BACT</name>
<organism evidence="3 4">
    <name type="scientific">Luteolibacter algae</name>
    <dbReference type="NCBI Taxonomy" id="454151"/>
    <lineage>
        <taxon>Bacteria</taxon>
        <taxon>Pseudomonadati</taxon>
        <taxon>Verrucomicrobiota</taxon>
        <taxon>Verrucomicrobiia</taxon>
        <taxon>Verrucomicrobiales</taxon>
        <taxon>Verrucomicrobiaceae</taxon>
        <taxon>Luteolibacter</taxon>
    </lineage>
</organism>
<dbReference type="Pfam" id="PF11412">
    <property type="entry name" value="DsbD_N"/>
    <property type="match status" value="1"/>
</dbReference>
<evidence type="ECO:0000313" key="3">
    <source>
        <dbReference type="EMBL" id="MFD2257158.1"/>
    </source>
</evidence>
<comment type="caution">
    <text evidence="3">The sequence shown here is derived from an EMBL/GenBank/DDBJ whole genome shotgun (WGS) entry which is preliminary data.</text>
</comment>
<gene>
    <name evidence="3" type="ORF">ACFSSA_10750</name>
</gene>
<dbReference type="Proteomes" id="UP001597375">
    <property type="component" value="Unassembled WGS sequence"/>
</dbReference>
<feature type="chain" id="PRO_5046165721" evidence="1">
    <location>
        <begin position="18"/>
        <end position="257"/>
    </location>
</feature>
<sequence length="257" mass="27840">MKSVIIAAASFVAVASAADDSSHASAVWIGESQTISRGEPLRTVIKMRVDEGWHTYWSNPGEGGLPLSIKAELPEGWTLGEIQYPAPIRFMTGELPGFGYEGEILFPLVIHPPADTEGEVPEFSASLSWLTCNDETCLPGKAELALPGEVDSKLVAKAFTALPQPLEGAKLSVTERDEKILFELSIPSDTGFSPVDHEVFPLTRNVIDPASKPSFEKNTRGIWKASAPKSEYFSGKLDQIVLILKSPNQGAFQIESK</sequence>
<feature type="domain" description="Thiol:disulfide interchange protein DsbD N-terminal" evidence="2">
    <location>
        <begin position="37"/>
        <end position="145"/>
    </location>
</feature>
<dbReference type="EMBL" id="JBHUIT010000017">
    <property type="protein sequence ID" value="MFD2257158.1"/>
    <property type="molecule type" value="Genomic_DNA"/>
</dbReference>
<keyword evidence="1" id="KW-0732">Signal</keyword>
<protein>
    <submittedName>
        <fullName evidence="3">Protein-disulfide reductase DsbD domain-containing protein</fullName>
    </submittedName>
</protein>
<reference evidence="4" key="1">
    <citation type="journal article" date="2019" name="Int. J. Syst. Evol. Microbiol.">
        <title>The Global Catalogue of Microorganisms (GCM) 10K type strain sequencing project: providing services to taxonomists for standard genome sequencing and annotation.</title>
        <authorList>
            <consortium name="The Broad Institute Genomics Platform"/>
            <consortium name="The Broad Institute Genome Sequencing Center for Infectious Disease"/>
            <person name="Wu L."/>
            <person name="Ma J."/>
        </authorList>
    </citation>
    <scope>NUCLEOTIDE SEQUENCE [LARGE SCALE GENOMIC DNA]</scope>
    <source>
        <strain evidence="4">CGMCC 4.7106</strain>
    </source>
</reference>
<dbReference type="InterPro" id="IPR028250">
    <property type="entry name" value="DsbDN"/>
</dbReference>
<accession>A0ABW5D7W1</accession>
<keyword evidence="4" id="KW-1185">Reference proteome</keyword>